<protein>
    <submittedName>
        <fullName evidence="1">Uncharacterized protein</fullName>
    </submittedName>
</protein>
<dbReference type="OrthoDB" id="77078at2157"/>
<organism evidence="1 2">
    <name type="scientific">Methanobrevibacter oralis</name>
    <dbReference type="NCBI Taxonomy" id="66851"/>
    <lineage>
        <taxon>Archaea</taxon>
        <taxon>Methanobacteriati</taxon>
        <taxon>Methanobacteriota</taxon>
        <taxon>Methanomada group</taxon>
        <taxon>Methanobacteria</taxon>
        <taxon>Methanobacteriales</taxon>
        <taxon>Methanobacteriaceae</taxon>
        <taxon>Methanobrevibacter</taxon>
    </lineage>
</organism>
<sequence length="1865" mass="205574">MNKKFIFIFILFALILTLGSVSANEIKNDNITSTDYYSPIKATDDSVDLDNNNLNEDMLQMSSQESIQARGSSDVIVVNNWDELQYYCSLGDRNYVLKLKENTNFYPTDPSSANYQIKIKNNVKIIGSNGSYFGDTSPNPTKIQYTAIIVEDSIRKSLTLDNVTFKWIKTNHQPDGIFLQMGGTLTSVIKNCYFHNINTIWGHSTIVYLKKGSAIIDNCSFVNCTTDFGVIGIFDPASVKSTDMVVRNCYFENNYAKTEPGCINNCGKLTVYNTTFYKNRSYWWAGAIHTHSGGNTTIYDSNFTDNVAGWNGGALYTYSYLQIYNSVFVGNNCTTNSGGGAIGACAYGGNPHIYIENSLFKNNRNNCWASDPLSNTAGYGGAIALMDKGSLTVLNNIFIANSAAYGTAISAFDVDGYGSPDVIIVNNSFINHTRHDDVLNVRVKNTILNISNNYYYGNSIVFSCLNLTKLSDGKEQATLQINLSLATPGRYDVDILNKTLFDVYVNNNYVKTVNSTVFTVDYGDYDICDVYVIPTISNRLSNAVTIISTRDYIFVSKHLGNDNNNGLSRNTPVNTIKKALELAKVFQNIILMDGDYDEGNININYDVTIKGEGNATLCNSTSFTVNTNNFTLKNMNINKLNVNTFINQDNGNLVVFNCIFNDNHVEKIINGKHNIVSKSIFTNNGGVIVYNNGFTSINDSILLNNTKIIEGNTNNVSLEYNWWGDALPNLNISKYVTLNGTASVYALENNQTADVIFAFYLNNKKYINLPNINLNITTLNGSSSENITLINSKIVYKQTSFSNSFLIAEYNDFKINMSFEFLKSNPKISLVSYDIMYGEDLIVKIKIPKDSTGNVTVNIGNISQNKVINSTVVQFTFSNLKANNYTLLVNYSGDKKYFAQEINYMVKVKKYKSTIALNISAIEVGEDINLTITTTMTSTGNITLLINNNEHTLILNNSSATYTMLKVPRGDYLIKAIYNGDDKYLESQVSKLIEVDNLNATMNISAEDITYGEVAIINIALNSDASGNITVTIDGVSNTTNVVGGMGQVLIHGLEAGINKDICVFYSGDNNYFNLTKNHTFTINKANFTFNITSGDIRIGKDAKIVIKVPPKTKGTFTIDGNVINIPFSGEVTYVVSDLKIGDYEYVAVYNGNNYNTVSNSTSFKVIEYPIPQWPNEGGNTQNTGESPYESNNNGEVAFVIPINETIVGDLAIDSNGNLYITTASKIYSYNKTSQLWCYSANYVIGNFSGVTIGRDVVISPKTGDTLYFINQSSGEKYGNSNIYQGSSLFAPIIDSNACLYIVSEYQTNSSDYKLVIVPYKLWENGGEPTLIALGGSKPLASPVVSEEIIVVLSENRFTILDAKTFKSNAIKHGNFINVRPVISNTNVVCCVLEDSIVAYKSSGTQLWKTKVTGGVGNRLILDNNRGLYHVNAGGILYRYDLGSGKESKMSDLKVTSGILIGNDGILYFASDKTFYALNPNGKILYKSYIGYKITGNPIMDKNGLIYGTTNDNEVIALTYAGLKDPKLTVTINNITQGNNAVININLDAQTTGSVSFTIGGVNYNEFVNDGKVTRTIANLGAGVYSIMVNYSGDMRFNSTSRLTTFVVKSNINVVDFVKFDGKSTFSLDLANAGGNLSVNINNNNYNANLVDGHVSITVNGLNPGSYRATVYYSGDNVYGSSSKIITFTVQKIVLSAKDLSMLYSSGVKFKVRLTQGSIPLVGKKIIININKRNYKVVTDANGYASVKISLAPKIYNVMASWGSIKVSKKVTVKSIINAKNLKFKKSAKSIKIRIALKKVDNKYLNGKQLTLKFNKKTFKVKTNKKGLATFNIKKGIYKKLKNGKKYTYQVIYEKDTAKKSIKFS</sequence>
<dbReference type="Proteomes" id="UP000077428">
    <property type="component" value="Unassembled WGS sequence"/>
</dbReference>
<reference evidence="2" key="1">
    <citation type="journal article" date="2016" name="Genome Announc.">
        <title>Draft Genome Sequences of Methanobrevibacter curvatus DSM11111, Methanobrevibacter cuticularis DSM11139, Methanobrevibacter filiformis DSM11501, and Methanobrevibacter oralis DSM7256.</title>
        <authorList>
            <person name="Poehlein A."/>
            <person name="Seedorf H."/>
        </authorList>
    </citation>
    <scope>NUCLEOTIDE SEQUENCE [LARGE SCALE GENOMIC DNA]</scope>
    <source>
        <strain evidence="2">DSM 7256 / JCM 30027 / ZR</strain>
    </source>
</reference>
<dbReference type="EMBL" id="LWMU01000059">
    <property type="protein sequence ID" value="KZX13033.1"/>
    <property type="molecule type" value="Genomic_DNA"/>
</dbReference>
<dbReference type="InterPro" id="IPR011050">
    <property type="entry name" value="Pectin_lyase_fold/virulence"/>
</dbReference>
<gene>
    <name evidence="1" type="ORF">MBORA_09340</name>
</gene>
<evidence type="ECO:0000313" key="1">
    <source>
        <dbReference type="EMBL" id="KZX13033.1"/>
    </source>
</evidence>
<dbReference type="STRING" id="66851.MBORA_09340"/>
<dbReference type="RefSeq" id="WP_042693984.1">
    <property type="nucleotide sequence ID" value="NZ_CABMAB010000031.1"/>
</dbReference>
<dbReference type="SMART" id="SM00710">
    <property type="entry name" value="PbH1"/>
    <property type="match status" value="7"/>
</dbReference>
<dbReference type="InterPro" id="IPR011047">
    <property type="entry name" value="Quinoprotein_ADH-like_sf"/>
</dbReference>
<evidence type="ECO:0000313" key="2">
    <source>
        <dbReference type="Proteomes" id="UP000077428"/>
    </source>
</evidence>
<dbReference type="Gene3D" id="2.130.10.10">
    <property type="entry name" value="YVTN repeat-like/Quinoprotein amine dehydrogenase"/>
    <property type="match status" value="1"/>
</dbReference>
<dbReference type="InterPro" id="IPR015943">
    <property type="entry name" value="WD40/YVTN_repeat-like_dom_sf"/>
</dbReference>
<keyword evidence="2" id="KW-1185">Reference proteome</keyword>
<dbReference type="Gene3D" id="2.60.40.10">
    <property type="entry name" value="Immunoglobulins"/>
    <property type="match status" value="2"/>
</dbReference>
<dbReference type="InterPro" id="IPR012334">
    <property type="entry name" value="Pectin_lyas_fold"/>
</dbReference>
<accession>A0A166B946</accession>
<name>A0A166B946_METOA</name>
<dbReference type="SUPFAM" id="SSF50998">
    <property type="entry name" value="Quinoprotein alcohol dehydrogenase-like"/>
    <property type="match status" value="1"/>
</dbReference>
<proteinExistence type="predicted"/>
<dbReference type="Gene3D" id="2.160.20.10">
    <property type="entry name" value="Single-stranded right-handed beta-helix, Pectin lyase-like"/>
    <property type="match status" value="1"/>
</dbReference>
<dbReference type="SUPFAM" id="SSF51126">
    <property type="entry name" value="Pectin lyase-like"/>
    <property type="match status" value="2"/>
</dbReference>
<dbReference type="InterPro" id="IPR013783">
    <property type="entry name" value="Ig-like_fold"/>
</dbReference>
<dbReference type="InterPro" id="IPR006626">
    <property type="entry name" value="PbH1"/>
</dbReference>
<dbReference type="PATRIC" id="fig|66851.6.peg.1026"/>
<comment type="caution">
    <text evidence="1">The sequence shown here is derived from an EMBL/GenBank/DDBJ whole genome shotgun (WGS) entry which is preliminary data.</text>
</comment>